<dbReference type="InterPro" id="IPR002104">
    <property type="entry name" value="Integrase_catalytic"/>
</dbReference>
<feature type="domain" description="Tyr recombinase" evidence="5">
    <location>
        <begin position="225"/>
        <end position="406"/>
    </location>
</feature>
<dbReference type="InterPro" id="IPR013762">
    <property type="entry name" value="Integrase-like_cat_sf"/>
</dbReference>
<keyword evidence="3" id="KW-0238">DNA-binding</keyword>
<feature type="domain" description="Integrase DNA-binding" evidence="6">
    <location>
        <begin position="14"/>
        <end position="87"/>
    </location>
</feature>
<dbReference type="Gene3D" id="3.30.160.390">
    <property type="entry name" value="Integrase, DNA-binding domain"/>
    <property type="match status" value="1"/>
</dbReference>
<dbReference type="InterPro" id="IPR010998">
    <property type="entry name" value="Integrase_recombinase_N"/>
</dbReference>
<gene>
    <name evidence="7" type="ORF">HLB44_15675</name>
</gene>
<reference evidence="7 8" key="1">
    <citation type="submission" date="2020-05" db="EMBL/GenBank/DDBJ databases">
        <title>Aquincola sp. isolate from soil.</title>
        <authorList>
            <person name="Han J."/>
            <person name="Kim D.-U."/>
        </authorList>
    </citation>
    <scope>NUCLEOTIDE SEQUENCE [LARGE SCALE GENOMIC DNA]</scope>
    <source>
        <strain evidence="7 8">S2</strain>
    </source>
</reference>
<dbReference type="Gene3D" id="1.10.150.130">
    <property type="match status" value="1"/>
</dbReference>
<name>A0ABX2EIH4_9BURK</name>
<dbReference type="InterPro" id="IPR011010">
    <property type="entry name" value="DNA_brk_join_enz"/>
</dbReference>
<evidence type="ECO:0000259" key="6">
    <source>
        <dbReference type="Pfam" id="PF13356"/>
    </source>
</evidence>
<comment type="similarity">
    <text evidence="1">Belongs to the 'phage' integrase family.</text>
</comment>
<dbReference type="Pfam" id="PF00589">
    <property type="entry name" value="Phage_integrase"/>
    <property type="match status" value="1"/>
</dbReference>
<keyword evidence="2" id="KW-0229">DNA integration</keyword>
<dbReference type="Proteomes" id="UP000737171">
    <property type="component" value="Unassembled WGS sequence"/>
</dbReference>
<evidence type="ECO:0000256" key="4">
    <source>
        <dbReference type="ARBA" id="ARBA00023172"/>
    </source>
</evidence>
<evidence type="ECO:0000259" key="5">
    <source>
        <dbReference type="Pfam" id="PF00589"/>
    </source>
</evidence>
<dbReference type="PANTHER" id="PTHR30629:SF2">
    <property type="entry name" value="PROPHAGE INTEGRASE INTS-RELATED"/>
    <property type="match status" value="1"/>
</dbReference>
<dbReference type="SUPFAM" id="SSF56349">
    <property type="entry name" value="DNA breaking-rejoining enzymes"/>
    <property type="match status" value="1"/>
</dbReference>
<dbReference type="Gene3D" id="1.10.443.10">
    <property type="entry name" value="Intergrase catalytic core"/>
    <property type="match status" value="1"/>
</dbReference>
<comment type="caution">
    <text evidence="7">The sequence shown here is derived from an EMBL/GenBank/DDBJ whole genome shotgun (WGS) entry which is preliminary data.</text>
</comment>
<evidence type="ECO:0000256" key="1">
    <source>
        <dbReference type="ARBA" id="ARBA00008857"/>
    </source>
</evidence>
<organism evidence="7 8">
    <name type="scientific">Pseudaquabacterium terrae</name>
    <dbReference type="NCBI Taxonomy" id="2732868"/>
    <lineage>
        <taxon>Bacteria</taxon>
        <taxon>Pseudomonadati</taxon>
        <taxon>Pseudomonadota</taxon>
        <taxon>Betaproteobacteria</taxon>
        <taxon>Burkholderiales</taxon>
        <taxon>Sphaerotilaceae</taxon>
        <taxon>Pseudaquabacterium</taxon>
    </lineage>
</organism>
<sequence length="427" mass="48249">MEFDARAAKALKAGEHLTFDAAPGLRLVARVSCRTWIYRYKSPVDGGMRQVRLGSWPSMSAIAAAAEWERLRGIRGDGRDAADEKRSERRAAALAREKAREARKTAVFTVRKLCNHFLERYRQSVSATTYAEAKRLFDRELDDIANVAAGELTRAQAYGLIDGMRGRPVVAKMLRQQLGAAWDQAIDAGKLPSDAPNWWRLVLRGKLPSKGRTIGGVTQGVTKRVLSDAEVQQLLRWMPNFTRDIEDALTLYLWTCCRGAEIVAMERTELSREADDLWWTIPKAKLKMARNPLTVDLRVPLVGRARAIVERRLDSHPGRWLFPSVGRSGHIEQKALGVAVWMHMPYSQTRPEWVRPRLPVTHWAPHDLRRTGRTMLAALGCPNEVGEAILGHLPPGIIGVYNRHQYDSERLEWLRRLSTHLDHLAAA</sequence>
<proteinExistence type="inferred from homology"/>
<dbReference type="RefSeq" id="WP_173124282.1">
    <property type="nucleotide sequence ID" value="NZ_JABRWJ010000004.1"/>
</dbReference>
<keyword evidence="4" id="KW-0233">DNA recombination</keyword>
<protein>
    <submittedName>
        <fullName evidence="7">Integrase family protein</fullName>
    </submittedName>
</protein>
<dbReference type="PANTHER" id="PTHR30629">
    <property type="entry name" value="PROPHAGE INTEGRASE"/>
    <property type="match status" value="1"/>
</dbReference>
<evidence type="ECO:0000313" key="7">
    <source>
        <dbReference type="EMBL" id="NRF68434.1"/>
    </source>
</evidence>
<accession>A0ABX2EIH4</accession>
<evidence type="ECO:0000256" key="3">
    <source>
        <dbReference type="ARBA" id="ARBA00023125"/>
    </source>
</evidence>
<dbReference type="InterPro" id="IPR025166">
    <property type="entry name" value="Integrase_DNA_bind_dom"/>
</dbReference>
<dbReference type="EMBL" id="JABRWJ010000004">
    <property type="protein sequence ID" value="NRF68434.1"/>
    <property type="molecule type" value="Genomic_DNA"/>
</dbReference>
<dbReference type="InterPro" id="IPR038488">
    <property type="entry name" value="Integrase_DNA-bd_sf"/>
</dbReference>
<evidence type="ECO:0000313" key="8">
    <source>
        <dbReference type="Proteomes" id="UP000737171"/>
    </source>
</evidence>
<dbReference type="InterPro" id="IPR050808">
    <property type="entry name" value="Phage_Integrase"/>
</dbReference>
<dbReference type="Pfam" id="PF13356">
    <property type="entry name" value="Arm-DNA-bind_3"/>
    <property type="match status" value="1"/>
</dbReference>
<keyword evidence="8" id="KW-1185">Reference proteome</keyword>
<evidence type="ECO:0000256" key="2">
    <source>
        <dbReference type="ARBA" id="ARBA00022908"/>
    </source>
</evidence>